<dbReference type="Gene3D" id="3.30.420.40">
    <property type="match status" value="2"/>
</dbReference>
<dbReference type="PROSITE" id="PS01125">
    <property type="entry name" value="ROK"/>
    <property type="match status" value="1"/>
</dbReference>
<evidence type="ECO:0000256" key="2">
    <source>
        <dbReference type="ARBA" id="ARBA00006479"/>
    </source>
</evidence>
<keyword evidence="3" id="KW-0119">Carbohydrate metabolism</keyword>
<evidence type="ECO:0000256" key="3">
    <source>
        <dbReference type="ARBA" id="ARBA00022629"/>
    </source>
</evidence>
<dbReference type="InterPro" id="IPR049874">
    <property type="entry name" value="ROK_cs"/>
</dbReference>
<reference evidence="5" key="2">
    <citation type="submission" date="2021-04" db="EMBL/GenBank/DDBJ databases">
        <authorList>
            <person name="Gilroy R."/>
        </authorList>
    </citation>
    <scope>NUCLEOTIDE SEQUENCE</scope>
    <source>
        <strain evidence="5">ChiW19-6364</strain>
    </source>
</reference>
<dbReference type="PANTHER" id="PTHR18964">
    <property type="entry name" value="ROK (REPRESSOR, ORF, KINASE) FAMILY"/>
    <property type="match status" value="1"/>
</dbReference>
<dbReference type="InterPro" id="IPR036390">
    <property type="entry name" value="WH_DNA-bd_sf"/>
</dbReference>
<dbReference type="Proteomes" id="UP000823850">
    <property type="component" value="Unassembled WGS sequence"/>
</dbReference>
<reference evidence="5" key="1">
    <citation type="journal article" date="2021" name="PeerJ">
        <title>Extensive microbial diversity within the chicken gut microbiome revealed by metagenomics and culture.</title>
        <authorList>
            <person name="Gilroy R."/>
            <person name="Ravi A."/>
            <person name="Getino M."/>
            <person name="Pursley I."/>
            <person name="Horton D.L."/>
            <person name="Alikhan N.F."/>
            <person name="Baker D."/>
            <person name="Gharbi K."/>
            <person name="Hall N."/>
            <person name="Watson M."/>
            <person name="Adriaenssens E.M."/>
            <person name="Foster-Nyarko E."/>
            <person name="Jarju S."/>
            <person name="Secka A."/>
            <person name="Antonio M."/>
            <person name="Oren A."/>
            <person name="Chaudhuri R.R."/>
            <person name="La Ragione R."/>
            <person name="Hildebrand F."/>
            <person name="Pallen M.J."/>
        </authorList>
    </citation>
    <scope>NUCLEOTIDE SEQUENCE</scope>
    <source>
        <strain evidence="5">ChiW19-6364</strain>
    </source>
</reference>
<dbReference type="InterPro" id="IPR000600">
    <property type="entry name" value="ROK"/>
</dbReference>
<comment type="similarity">
    <text evidence="2">Belongs to the ROK (NagC/XylR) family.</text>
</comment>
<dbReference type="InterPro" id="IPR000835">
    <property type="entry name" value="HTH_MarR-typ"/>
</dbReference>
<dbReference type="InterPro" id="IPR036388">
    <property type="entry name" value="WH-like_DNA-bd_sf"/>
</dbReference>
<dbReference type="GO" id="GO:0042732">
    <property type="term" value="P:D-xylose metabolic process"/>
    <property type="evidence" value="ECO:0007669"/>
    <property type="project" value="UniProtKB-KW"/>
</dbReference>
<dbReference type="PANTHER" id="PTHR18964:SF110">
    <property type="entry name" value="TRANSCRIPTIONAL REGULATOR, XYLR-RELATED"/>
    <property type="match status" value="1"/>
</dbReference>
<dbReference type="InterPro" id="IPR043129">
    <property type="entry name" value="ATPase_NBD"/>
</dbReference>
<dbReference type="EMBL" id="DWUX01000172">
    <property type="protein sequence ID" value="HJD40244.1"/>
    <property type="molecule type" value="Genomic_DNA"/>
</dbReference>
<dbReference type="GO" id="GO:0003700">
    <property type="term" value="F:DNA-binding transcription factor activity"/>
    <property type="evidence" value="ECO:0007669"/>
    <property type="project" value="InterPro"/>
</dbReference>
<dbReference type="AlphaFoldDB" id="A0A9D2RA92"/>
<evidence type="ECO:0000313" key="6">
    <source>
        <dbReference type="Proteomes" id="UP000823850"/>
    </source>
</evidence>
<dbReference type="Gene3D" id="1.10.10.10">
    <property type="entry name" value="Winged helix-like DNA-binding domain superfamily/Winged helix DNA-binding domain"/>
    <property type="match status" value="1"/>
</dbReference>
<keyword evidence="3" id="KW-0859">Xylose metabolism</keyword>
<evidence type="ECO:0000256" key="1">
    <source>
        <dbReference type="ARBA" id="ARBA00002486"/>
    </source>
</evidence>
<evidence type="ECO:0000313" key="5">
    <source>
        <dbReference type="EMBL" id="HJD40244.1"/>
    </source>
</evidence>
<accession>A0A9D2RA92</accession>
<feature type="domain" description="HTH marR-type" evidence="4">
    <location>
        <begin position="16"/>
        <end position="58"/>
    </location>
</feature>
<comment type="caution">
    <text evidence="5">The sequence shown here is derived from an EMBL/GenBank/DDBJ whole genome shotgun (WGS) entry which is preliminary data.</text>
</comment>
<organism evidence="5 6">
    <name type="scientific">Candidatus Blautia stercoripullorum</name>
    <dbReference type="NCBI Taxonomy" id="2838502"/>
    <lineage>
        <taxon>Bacteria</taxon>
        <taxon>Bacillati</taxon>
        <taxon>Bacillota</taxon>
        <taxon>Clostridia</taxon>
        <taxon>Lachnospirales</taxon>
        <taxon>Lachnospiraceae</taxon>
        <taxon>Blautia</taxon>
    </lineage>
</organism>
<dbReference type="Pfam" id="PF00480">
    <property type="entry name" value="ROK"/>
    <property type="match status" value="1"/>
</dbReference>
<protein>
    <submittedName>
        <fullName evidence="5">ROK family transcriptional regulator</fullName>
    </submittedName>
</protein>
<dbReference type="SUPFAM" id="SSF53067">
    <property type="entry name" value="Actin-like ATPase domain"/>
    <property type="match status" value="2"/>
</dbReference>
<dbReference type="SUPFAM" id="SSF46785">
    <property type="entry name" value="Winged helix' DNA-binding domain"/>
    <property type="match status" value="1"/>
</dbReference>
<dbReference type="Pfam" id="PF12802">
    <property type="entry name" value="MarR_2"/>
    <property type="match status" value="1"/>
</dbReference>
<evidence type="ECO:0000259" key="4">
    <source>
        <dbReference type="Pfam" id="PF12802"/>
    </source>
</evidence>
<comment type="function">
    <text evidence="1">Transcriptional repressor of xylose-utilizing enzymes.</text>
</comment>
<name>A0A9D2RA92_9FIRM</name>
<gene>
    <name evidence="5" type="ORF">H9913_09460</name>
</gene>
<sequence>MPIANQEMIRDNNRRLVLEYIVNNPPVSRADLAKQLKLTKATISAIVQELIQQNLIQEIGSAKTSLGRKPILLEFNQEYGLAMAIDVRPRQILTLISDLKGENCHVKEYPFHSEDPLFSLLSSIIEENQRFFEHAEKKIIGIAIGIYGVVQHNQIIFTPYYPLPSEDLGSLLEEKFRIPIIVENEANLSVLGESAFHYGYENMIHINVHDGIGMGILINGKLYKGKDGYAGEFGHTILFPDGKPCPCGNRGCFELYASEKAILEEYSLRTGKNAVTIDGFLSDYSRKTPEALDMMELFVKYMSIGINNLINTFNTDLIVLNSSFSNFIPDINSRIIEYLSRHQNRDCEIISSSLQDISGLIGGIRLDCEHFLGIRHLKIRTSPLDLER</sequence>
<proteinExistence type="inferred from homology"/>